<accession>A0ABT9PZH6</accession>
<comment type="caution">
    <text evidence="1">The sequence shown here is derived from an EMBL/GenBank/DDBJ whole genome shotgun (WGS) entry which is preliminary data.</text>
</comment>
<gene>
    <name evidence="1" type="ORF">J2T09_004622</name>
</gene>
<sequence length="190" mass="21086">MGDSENSRTVPAITCRNLLKTTELLLMAQIAGQSSILRGSSKDALREWEAWRVAFQELDRFNVEQQRIEKALLEMASLDMRRGDAGLISLACVLAADDEHVQAYRRAEQTVDDASAFEDVLASELLKADVSSLFGVVAKLHCVLERGEPHPAYWEFPWPELRGLLRDLLCLGDGAPDNRLRGEVFSVSAG</sequence>
<dbReference type="EMBL" id="JAUSRF010000020">
    <property type="protein sequence ID" value="MDP9839842.1"/>
    <property type="molecule type" value="Genomic_DNA"/>
</dbReference>
<dbReference type="Proteomes" id="UP001241472">
    <property type="component" value="Unassembled WGS sequence"/>
</dbReference>
<protein>
    <submittedName>
        <fullName evidence="1">Uncharacterized protein</fullName>
    </submittedName>
</protein>
<proteinExistence type="predicted"/>
<keyword evidence="2" id="KW-1185">Reference proteome</keyword>
<name>A0ABT9PZH6_9HYPH</name>
<organism evidence="1 2">
    <name type="scientific">Neorhizobium huautlense</name>
    <dbReference type="NCBI Taxonomy" id="67774"/>
    <lineage>
        <taxon>Bacteria</taxon>
        <taxon>Pseudomonadati</taxon>
        <taxon>Pseudomonadota</taxon>
        <taxon>Alphaproteobacteria</taxon>
        <taxon>Hyphomicrobiales</taxon>
        <taxon>Rhizobiaceae</taxon>
        <taxon>Rhizobium/Agrobacterium group</taxon>
        <taxon>Neorhizobium</taxon>
    </lineage>
</organism>
<evidence type="ECO:0000313" key="2">
    <source>
        <dbReference type="Proteomes" id="UP001241472"/>
    </source>
</evidence>
<reference evidence="1 2" key="1">
    <citation type="submission" date="2023-07" db="EMBL/GenBank/DDBJ databases">
        <title>Sorghum-associated microbial communities from plants grown in Nebraska, USA.</title>
        <authorList>
            <person name="Schachtman D."/>
        </authorList>
    </citation>
    <scope>NUCLEOTIDE SEQUENCE [LARGE SCALE GENOMIC DNA]</scope>
    <source>
        <strain evidence="1 2">DS1307</strain>
    </source>
</reference>
<evidence type="ECO:0000313" key="1">
    <source>
        <dbReference type="EMBL" id="MDP9839842.1"/>
    </source>
</evidence>
<dbReference type="RefSeq" id="WP_306838888.1">
    <property type="nucleotide sequence ID" value="NZ_JAUSRF010000020.1"/>
</dbReference>